<proteinExistence type="predicted"/>
<keyword evidence="4" id="KW-1185">Reference proteome</keyword>
<feature type="domain" description="PucR C-terminal helix-turn-helix" evidence="2">
    <location>
        <begin position="443"/>
        <end position="501"/>
    </location>
</feature>
<name>A0ABW3FQS5_9PSEU</name>
<protein>
    <submittedName>
        <fullName evidence="3">PucR family transcriptional regulator</fullName>
    </submittedName>
</protein>
<dbReference type="InterPro" id="IPR025736">
    <property type="entry name" value="PucR_C-HTH_dom"/>
</dbReference>
<dbReference type="Pfam" id="PF13556">
    <property type="entry name" value="HTH_30"/>
    <property type="match status" value="1"/>
</dbReference>
<dbReference type="PANTHER" id="PTHR33744:SF1">
    <property type="entry name" value="DNA-BINDING TRANSCRIPTIONAL ACTIVATOR ADER"/>
    <property type="match status" value="1"/>
</dbReference>
<dbReference type="EMBL" id="JBHTIW010000008">
    <property type="protein sequence ID" value="MFD0920811.1"/>
    <property type="molecule type" value="Genomic_DNA"/>
</dbReference>
<dbReference type="InterPro" id="IPR012914">
    <property type="entry name" value="PucR_dom"/>
</dbReference>
<reference evidence="4" key="1">
    <citation type="journal article" date="2019" name="Int. J. Syst. Evol. Microbiol.">
        <title>The Global Catalogue of Microorganisms (GCM) 10K type strain sequencing project: providing services to taxonomists for standard genome sequencing and annotation.</title>
        <authorList>
            <consortium name="The Broad Institute Genomics Platform"/>
            <consortium name="The Broad Institute Genome Sequencing Center for Infectious Disease"/>
            <person name="Wu L."/>
            <person name="Ma J."/>
        </authorList>
    </citation>
    <scope>NUCLEOTIDE SEQUENCE [LARGE SCALE GENOMIC DNA]</scope>
    <source>
        <strain evidence="4">CCUG 56401</strain>
    </source>
</reference>
<dbReference type="InterPro" id="IPR042070">
    <property type="entry name" value="PucR_C-HTH_sf"/>
</dbReference>
<sequence>MRPTLHWLVQRRELHLHPLVPGRADPEIRWVHVSELDDPTPHLSGGELLLTTGKGFPARGGHWDDYVRRLTAREAAGLGFGVGHAHAEVPRDLVDAAAHHDLPLLAVPRATPFIAISETVAAEITRGQERLLTHALETQADLVHAALSTTGSRAVVGRLAQALDAWVLLLDADGQVRHAAPARARGHAARIRMDLDALGLRTRLQAASLTVAGDQVAVLPIDVRGHLGGYLAIGRTSALAPVQRSVLTSAVRLLALDLAGELDEQEAQRRERRAVLRLAVDGHPDLAELVADTLGVPMPPAPLRVAFVGCPREALPRLLRVAEDQHGLRQAGALTAQYDSHSAAVLLPVAEGDLQALDEVLHRVPQARAVVTEGVRADEVSDALRRARSVYFGSSGHTARLVLAEDVTTAGLLAQLDNPSARGWAAALLEPLDRHAQRSKLDLISTLRVFLRHNGHVDSSSTELGIHRHTLRYRLGRITDLLDCTLDDPTTRAELWLALRLRDQDGDR</sequence>
<comment type="caution">
    <text evidence="3">The sequence shown here is derived from an EMBL/GenBank/DDBJ whole genome shotgun (WGS) entry which is preliminary data.</text>
</comment>
<dbReference type="InterPro" id="IPR051448">
    <property type="entry name" value="CdaR-like_regulators"/>
</dbReference>
<dbReference type="Gene3D" id="1.10.10.2840">
    <property type="entry name" value="PucR C-terminal helix-turn-helix domain"/>
    <property type="match status" value="1"/>
</dbReference>
<evidence type="ECO:0000259" key="2">
    <source>
        <dbReference type="Pfam" id="PF13556"/>
    </source>
</evidence>
<feature type="domain" description="Purine catabolism PurC-like" evidence="1">
    <location>
        <begin position="10"/>
        <end position="124"/>
    </location>
</feature>
<evidence type="ECO:0000259" key="1">
    <source>
        <dbReference type="Pfam" id="PF07905"/>
    </source>
</evidence>
<dbReference type="Proteomes" id="UP001597018">
    <property type="component" value="Unassembled WGS sequence"/>
</dbReference>
<accession>A0ABW3FQS5</accession>
<evidence type="ECO:0000313" key="3">
    <source>
        <dbReference type="EMBL" id="MFD0920811.1"/>
    </source>
</evidence>
<dbReference type="PANTHER" id="PTHR33744">
    <property type="entry name" value="CARBOHYDRATE DIACID REGULATOR"/>
    <property type="match status" value="1"/>
</dbReference>
<evidence type="ECO:0000313" key="4">
    <source>
        <dbReference type="Proteomes" id="UP001597018"/>
    </source>
</evidence>
<gene>
    <name evidence="3" type="ORF">ACFQ16_13740</name>
</gene>
<organism evidence="3 4">
    <name type="scientific">Saccharopolyspora rosea</name>
    <dbReference type="NCBI Taxonomy" id="524884"/>
    <lineage>
        <taxon>Bacteria</taxon>
        <taxon>Bacillati</taxon>
        <taxon>Actinomycetota</taxon>
        <taxon>Actinomycetes</taxon>
        <taxon>Pseudonocardiales</taxon>
        <taxon>Pseudonocardiaceae</taxon>
        <taxon>Saccharopolyspora</taxon>
    </lineage>
</organism>
<dbReference type="Pfam" id="PF07905">
    <property type="entry name" value="PucR"/>
    <property type="match status" value="1"/>
</dbReference>
<dbReference type="RefSeq" id="WP_263246936.1">
    <property type="nucleotide sequence ID" value="NZ_BAABLT010000006.1"/>
</dbReference>